<dbReference type="GO" id="GO:0006310">
    <property type="term" value="P:DNA recombination"/>
    <property type="evidence" value="ECO:0007669"/>
    <property type="project" value="UniProtKB-KW"/>
</dbReference>
<dbReference type="InterPro" id="IPR010998">
    <property type="entry name" value="Integrase_recombinase_N"/>
</dbReference>
<dbReference type="PANTHER" id="PTHR30349:SF41">
    <property type="entry name" value="INTEGRASE_RECOMBINASE PROTEIN MJ0367-RELATED"/>
    <property type="match status" value="1"/>
</dbReference>
<dbReference type="InterPro" id="IPR044068">
    <property type="entry name" value="CB"/>
</dbReference>
<evidence type="ECO:0000259" key="3">
    <source>
        <dbReference type="PROSITE" id="PS51898"/>
    </source>
</evidence>
<dbReference type="AlphaFoldDB" id="A0A382K424"/>
<gene>
    <name evidence="5" type="ORF">METZ01_LOCUS271763</name>
</gene>
<dbReference type="InterPro" id="IPR013762">
    <property type="entry name" value="Integrase-like_cat_sf"/>
</dbReference>
<reference evidence="5" key="1">
    <citation type="submission" date="2018-05" db="EMBL/GenBank/DDBJ databases">
        <authorList>
            <person name="Lanie J.A."/>
            <person name="Ng W.-L."/>
            <person name="Kazmierczak K.M."/>
            <person name="Andrzejewski T.M."/>
            <person name="Davidsen T.M."/>
            <person name="Wayne K.J."/>
            <person name="Tettelin H."/>
            <person name="Glass J.I."/>
            <person name="Rusch D."/>
            <person name="Podicherti R."/>
            <person name="Tsui H.-C.T."/>
            <person name="Winkler M.E."/>
        </authorList>
    </citation>
    <scope>NUCLEOTIDE SEQUENCE</scope>
</reference>
<dbReference type="SUPFAM" id="SSF56349">
    <property type="entry name" value="DNA breaking-rejoining enzymes"/>
    <property type="match status" value="1"/>
</dbReference>
<proteinExistence type="predicted"/>
<dbReference type="GO" id="GO:0003677">
    <property type="term" value="F:DNA binding"/>
    <property type="evidence" value="ECO:0007669"/>
    <property type="project" value="UniProtKB-KW"/>
</dbReference>
<feature type="domain" description="Tyr recombinase" evidence="3">
    <location>
        <begin position="261"/>
        <end position="427"/>
    </location>
</feature>
<evidence type="ECO:0000259" key="4">
    <source>
        <dbReference type="PROSITE" id="PS51900"/>
    </source>
</evidence>
<dbReference type="PROSITE" id="PS51900">
    <property type="entry name" value="CB"/>
    <property type="match status" value="1"/>
</dbReference>
<dbReference type="PROSITE" id="PS51898">
    <property type="entry name" value="TYR_RECOMBINASE"/>
    <property type="match status" value="1"/>
</dbReference>
<name>A0A382K424_9ZZZZ</name>
<dbReference type="GO" id="GO:0015074">
    <property type="term" value="P:DNA integration"/>
    <property type="evidence" value="ECO:0007669"/>
    <property type="project" value="InterPro"/>
</dbReference>
<dbReference type="InterPro" id="IPR050090">
    <property type="entry name" value="Tyrosine_recombinase_XerCD"/>
</dbReference>
<evidence type="ECO:0008006" key="6">
    <source>
        <dbReference type="Google" id="ProtNLM"/>
    </source>
</evidence>
<feature type="domain" description="Core-binding (CB)" evidence="4">
    <location>
        <begin position="156"/>
        <end position="238"/>
    </location>
</feature>
<dbReference type="Gene3D" id="1.10.150.130">
    <property type="match status" value="1"/>
</dbReference>
<keyword evidence="1" id="KW-0238">DNA-binding</keyword>
<dbReference type="Gene3D" id="1.10.443.10">
    <property type="entry name" value="Intergrase catalytic core"/>
    <property type="match status" value="1"/>
</dbReference>
<organism evidence="5">
    <name type="scientific">marine metagenome</name>
    <dbReference type="NCBI Taxonomy" id="408172"/>
    <lineage>
        <taxon>unclassified sequences</taxon>
        <taxon>metagenomes</taxon>
        <taxon>ecological metagenomes</taxon>
    </lineage>
</organism>
<dbReference type="EMBL" id="UINC01078132">
    <property type="protein sequence ID" value="SVC18909.1"/>
    <property type="molecule type" value="Genomic_DNA"/>
</dbReference>
<keyword evidence="2" id="KW-0233">DNA recombination</keyword>
<accession>A0A382K424</accession>
<protein>
    <recommendedName>
        <fullName evidence="6">Tyr recombinase domain-containing protein</fullName>
    </recommendedName>
</protein>
<dbReference type="PANTHER" id="PTHR30349">
    <property type="entry name" value="PHAGE INTEGRASE-RELATED"/>
    <property type="match status" value="1"/>
</dbReference>
<dbReference type="InterPro" id="IPR046668">
    <property type="entry name" value="DUF6538"/>
</dbReference>
<evidence type="ECO:0000256" key="1">
    <source>
        <dbReference type="ARBA" id="ARBA00023125"/>
    </source>
</evidence>
<evidence type="ECO:0000256" key="2">
    <source>
        <dbReference type="ARBA" id="ARBA00023172"/>
    </source>
</evidence>
<feature type="non-terminal residue" evidence="5">
    <location>
        <position position="427"/>
    </location>
</feature>
<dbReference type="InterPro" id="IPR002104">
    <property type="entry name" value="Integrase_catalytic"/>
</dbReference>
<dbReference type="Pfam" id="PF20172">
    <property type="entry name" value="DUF6538"/>
    <property type="match status" value="1"/>
</dbReference>
<dbReference type="Pfam" id="PF00589">
    <property type="entry name" value="Phage_integrase"/>
    <property type="match status" value="1"/>
</dbReference>
<feature type="non-terminal residue" evidence="5">
    <location>
        <position position="1"/>
    </location>
</feature>
<sequence length="427" mass="49373">IQMEKRYLYKRHNVYWVRVRVPDKVRDIVGKTQLTKNLYTTDLAEANRKKHKIVSEMKQEIHFAERKIDGSLASLSKEDQIKELAIEFRTSSDKTPENLESIFEDVIKNKISELYGEYQSDAIFNLNNPEWTGKEPNPKAVKATSDAFRIINPKSNPLSIVSKIYLAERKKDLKTATFKRKESKINQFIRWEGNSDIKNIKNKIAGDYVTQLIERKNHANATLKNIIFDIGSLFTWAEGRGFGNINPFQKIKLPKEKKSSKKRRPWTDENILLFLQSEKISRNEFVATVVAMYSGMRLDEICNLQNKNIFDKCFHVEEGKTEAAARVIPVHPVIEPLLEKLRGSVKEDYLIRGIKGGGYDKKRSWNFQKKLGRLRQKLGMPEGVNFHTLRNTFVTRMENIGIPTNHINQLIGHKHNNLSLDVYSAGL</sequence>
<dbReference type="InterPro" id="IPR011010">
    <property type="entry name" value="DNA_brk_join_enz"/>
</dbReference>
<evidence type="ECO:0000313" key="5">
    <source>
        <dbReference type="EMBL" id="SVC18909.1"/>
    </source>
</evidence>